<evidence type="ECO:0000259" key="1">
    <source>
        <dbReference type="Pfam" id="PF12756"/>
    </source>
</evidence>
<proteinExistence type="predicted"/>
<protein>
    <recommendedName>
        <fullName evidence="1">ZN622/Rei1/Reh1 zinc finger C2H2-type domain-containing protein</fullName>
    </recommendedName>
</protein>
<dbReference type="AlphaFoldDB" id="A0ABD6EKB9"/>
<comment type="caution">
    <text evidence="2">The sequence shown here is derived from an EMBL/GenBank/DDBJ whole genome shotgun (WGS) entry which is preliminary data.</text>
</comment>
<dbReference type="InterPro" id="IPR040025">
    <property type="entry name" value="Znf622/Rei1/Reh1"/>
</dbReference>
<gene>
    <name evidence="2" type="ORF">AB6A40_004503</name>
</gene>
<dbReference type="Pfam" id="PF12756">
    <property type="entry name" value="zf-C2H2_2"/>
    <property type="match status" value="1"/>
</dbReference>
<evidence type="ECO:0000313" key="2">
    <source>
        <dbReference type="EMBL" id="MFH4977794.1"/>
    </source>
</evidence>
<dbReference type="EMBL" id="JBGFUD010002620">
    <property type="protein sequence ID" value="MFH4977794.1"/>
    <property type="molecule type" value="Genomic_DNA"/>
</dbReference>
<reference evidence="2 3" key="1">
    <citation type="submission" date="2024-08" db="EMBL/GenBank/DDBJ databases">
        <title>Gnathostoma spinigerum genome.</title>
        <authorList>
            <person name="Gonzalez-Bertolin B."/>
            <person name="Monzon S."/>
            <person name="Zaballos A."/>
            <person name="Jimenez P."/>
            <person name="Dekumyoy P."/>
            <person name="Varona S."/>
            <person name="Cuesta I."/>
            <person name="Sumanam S."/>
            <person name="Adisakwattana P."/>
            <person name="Gasser R.B."/>
            <person name="Hernandez-Gonzalez A."/>
            <person name="Young N.D."/>
            <person name="Perteguer M.J."/>
        </authorList>
    </citation>
    <scope>NUCLEOTIDE SEQUENCE [LARGE SCALE GENOMIC DNA]</scope>
    <source>
        <strain evidence="2">AL3</strain>
        <tissue evidence="2">Liver</tissue>
    </source>
</reference>
<accession>A0ABD6EKB9</accession>
<dbReference type="InterPro" id="IPR041661">
    <property type="entry name" value="ZN622/Rei1/Reh1_Znf-C2H2"/>
</dbReference>
<organism evidence="2 3">
    <name type="scientific">Gnathostoma spinigerum</name>
    <dbReference type="NCBI Taxonomy" id="75299"/>
    <lineage>
        <taxon>Eukaryota</taxon>
        <taxon>Metazoa</taxon>
        <taxon>Ecdysozoa</taxon>
        <taxon>Nematoda</taxon>
        <taxon>Chromadorea</taxon>
        <taxon>Rhabditida</taxon>
        <taxon>Spirurina</taxon>
        <taxon>Gnathostomatomorpha</taxon>
        <taxon>Gnathostomatoidea</taxon>
        <taxon>Gnathostomatidae</taxon>
        <taxon>Gnathostoma</taxon>
    </lineage>
</organism>
<sequence>MNKSHGFSLPYRDYCSDIEGLLTYLGMKVGCGNMCLYCNERGRRFRTLDACQKHMRDKSHCQVGQEENNLLELEDFYDFSSLYGIEIEQNKCAVDEGWTLLLPSGKRVGHRSLLRYYRQHLRPVSQQLIPIEKVHSPSGWTGCSGPLAVQKAREIQLVQRQEAKRWISIGMKANKLFKSRGRAGQAQ</sequence>
<dbReference type="PANTHER" id="PTHR13182">
    <property type="entry name" value="ZINC FINGER PROTEIN 622"/>
    <property type="match status" value="1"/>
</dbReference>
<name>A0ABD6EKB9_9BILA</name>
<dbReference type="PANTHER" id="PTHR13182:SF8">
    <property type="entry name" value="CYTOPLASMIC 60S SUBUNIT BIOGENESIS FACTOR ZNF622"/>
    <property type="match status" value="1"/>
</dbReference>
<dbReference type="Proteomes" id="UP001608902">
    <property type="component" value="Unassembled WGS sequence"/>
</dbReference>
<dbReference type="GO" id="GO:0042273">
    <property type="term" value="P:ribosomal large subunit biogenesis"/>
    <property type="evidence" value="ECO:0007669"/>
    <property type="project" value="UniProtKB-ARBA"/>
</dbReference>
<keyword evidence="3" id="KW-1185">Reference proteome</keyword>
<evidence type="ECO:0000313" key="3">
    <source>
        <dbReference type="Proteomes" id="UP001608902"/>
    </source>
</evidence>
<feature type="domain" description="ZN622/Rei1/Reh1 zinc finger C2H2-type" evidence="1">
    <location>
        <begin position="1"/>
        <end position="82"/>
    </location>
</feature>